<reference evidence="2" key="1">
    <citation type="journal article" date="2023" name="Mol. Phylogenet. Evol.">
        <title>Genome-scale phylogeny and comparative genomics of the fungal order Sordariales.</title>
        <authorList>
            <person name="Hensen N."/>
            <person name="Bonometti L."/>
            <person name="Westerberg I."/>
            <person name="Brannstrom I.O."/>
            <person name="Guillou S."/>
            <person name="Cros-Aarteil S."/>
            <person name="Calhoun S."/>
            <person name="Haridas S."/>
            <person name="Kuo A."/>
            <person name="Mondo S."/>
            <person name="Pangilinan J."/>
            <person name="Riley R."/>
            <person name="LaButti K."/>
            <person name="Andreopoulos B."/>
            <person name="Lipzen A."/>
            <person name="Chen C."/>
            <person name="Yan M."/>
            <person name="Daum C."/>
            <person name="Ng V."/>
            <person name="Clum A."/>
            <person name="Steindorff A."/>
            <person name="Ohm R.A."/>
            <person name="Martin F."/>
            <person name="Silar P."/>
            <person name="Natvig D.O."/>
            <person name="Lalanne C."/>
            <person name="Gautier V."/>
            <person name="Ament-Velasquez S.L."/>
            <person name="Kruys A."/>
            <person name="Hutchinson M.I."/>
            <person name="Powell A.J."/>
            <person name="Barry K."/>
            <person name="Miller A.N."/>
            <person name="Grigoriev I.V."/>
            <person name="Debuchy R."/>
            <person name="Gladieux P."/>
            <person name="Hiltunen Thoren M."/>
            <person name="Johannesson H."/>
        </authorList>
    </citation>
    <scope>NUCLEOTIDE SEQUENCE</scope>
    <source>
        <strain evidence="2">CBS 232.78</strain>
    </source>
</reference>
<sequence>MSGRKRQASSPIELSSDVDLDSSSPGEQRAKRTKRVKQLKTQAFKAEQETNEPALKWATSKNPTLKHLDPPVSSLFAKCRTVTAVPIPKFPQPRALSLPAKPRKAPVLEWVSTPVINKQVPSPDATRSISESTGDGTNSKILKNIWKHLKKLEEMLDKGSQGSNDNISKQLEVLQREITARQQRDEVRASIRHEIIFSALKKISLDVNWMRQEMQVQVEMLAQMQQLGEHNAVGAQNEGKARNKQQRRRRDDKNESDEAATTPSVTGTPRANKKTSPRNKAEIRNAKTKGKRALEQCLKLFTDEMNNAATVDDVKRKGELCTRYAKDLLKTLESGAFAA</sequence>
<dbReference type="EMBL" id="JAULSW010000004">
    <property type="protein sequence ID" value="KAK3384906.1"/>
    <property type="molecule type" value="Genomic_DNA"/>
</dbReference>
<proteinExistence type="predicted"/>
<dbReference type="AlphaFoldDB" id="A0AAE0TZ47"/>
<accession>A0AAE0TZ47</accession>
<organism evidence="2 3">
    <name type="scientific">Podospora didyma</name>
    <dbReference type="NCBI Taxonomy" id="330526"/>
    <lineage>
        <taxon>Eukaryota</taxon>
        <taxon>Fungi</taxon>
        <taxon>Dikarya</taxon>
        <taxon>Ascomycota</taxon>
        <taxon>Pezizomycotina</taxon>
        <taxon>Sordariomycetes</taxon>
        <taxon>Sordariomycetidae</taxon>
        <taxon>Sordariales</taxon>
        <taxon>Podosporaceae</taxon>
        <taxon>Podospora</taxon>
    </lineage>
</organism>
<name>A0AAE0TZ47_9PEZI</name>
<evidence type="ECO:0000313" key="2">
    <source>
        <dbReference type="EMBL" id="KAK3384906.1"/>
    </source>
</evidence>
<evidence type="ECO:0000256" key="1">
    <source>
        <dbReference type="SAM" id="MobiDB-lite"/>
    </source>
</evidence>
<feature type="compositionally biased region" description="Low complexity" evidence="1">
    <location>
        <begin position="14"/>
        <end position="24"/>
    </location>
</feature>
<dbReference type="Proteomes" id="UP001285441">
    <property type="component" value="Unassembled WGS sequence"/>
</dbReference>
<comment type="caution">
    <text evidence="2">The sequence shown here is derived from an EMBL/GenBank/DDBJ whole genome shotgun (WGS) entry which is preliminary data.</text>
</comment>
<reference evidence="2" key="2">
    <citation type="submission" date="2023-06" db="EMBL/GenBank/DDBJ databases">
        <authorList>
            <consortium name="Lawrence Berkeley National Laboratory"/>
            <person name="Haridas S."/>
            <person name="Hensen N."/>
            <person name="Bonometti L."/>
            <person name="Westerberg I."/>
            <person name="Brannstrom I.O."/>
            <person name="Guillou S."/>
            <person name="Cros-Aarteil S."/>
            <person name="Calhoun S."/>
            <person name="Kuo A."/>
            <person name="Mondo S."/>
            <person name="Pangilinan J."/>
            <person name="Riley R."/>
            <person name="LaButti K."/>
            <person name="Andreopoulos B."/>
            <person name="Lipzen A."/>
            <person name="Chen C."/>
            <person name="Yanf M."/>
            <person name="Daum C."/>
            <person name="Ng V."/>
            <person name="Clum A."/>
            <person name="Steindorff A."/>
            <person name="Ohm R."/>
            <person name="Martin F."/>
            <person name="Silar P."/>
            <person name="Natvig D."/>
            <person name="Lalanne C."/>
            <person name="Gautier V."/>
            <person name="Ament-velasquez S.L."/>
            <person name="Kruys A."/>
            <person name="Hutchinson M.I."/>
            <person name="Powell A.J."/>
            <person name="Barry K."/>
            <person name="Miller A.N."/>
            <person name="Grigoriev I.V."/>
            <person name="Debuchy R."/>
            <person name="Gladieux P."/>
            <person name="Thoren M.H."/>
            <person name="Johannesson H."/>
        </authorList>
    </citation>
    <scope>NUCLEOTIDE SEQUENCE</scope>
    <source>
        <strain evidence="2">CBS 232.78</strain>
    </source>
</reference>
<evidence type="ECO:0000313" key="3">
    <source>
        <dbReference type="Proteomes" id="UP001285441"/>
    </source>
</evidence>
<feature type="compositionally biased region" description="Polar residues" evidence="1">
    <location>
        <begin position="259"/>
        <end position="269"/>
    </location>
</feature>
<feature type="region of interest" description="Disordered" evidence="1">
    <location>
        <begin position="1"/>
        <end position="58"/>
    </location>
</feature>
<gene>
    <name evidence="2" type="ORF">B0H63DRAFT_522253</name>
</gene>
<protein>
    <submittedName>
        <fullName evidence="2">Uncharacterized protein</fullName>
    </submittedName>
</protein>
<feature type="region of interest" description="Disordered" evidence="1">
    <location>
        <begin position="232"/>
        <end position="289"/>
    </location>
</feature>
<keyword evidence="3" id="KW-1185">Reference proteome</keyword>